<gene>
    <name evidence="3" type="ORF">METZ01_LOCUS141735</name>
</gene>
<accession>A0A381ZIS7</accession>
<comment type="similarity">
    <text evidence="1">Belongs to the UreD family.</text>
</comment>
<proteinExistence type="inferred from homology"/>
<dbReference type="HAMAP" id="MF_01384">
    <property type="entry name" value="UreD"/>
    <property type="match status" value="1"/>
</dbReference>
<reference evidence="3" key="1">
    <citation type="submission" date="2018-05" db="EMBL/GenBank/DDBJ databases">
        <authorList>
            <person name="Lanie J.A."/>
            <person name="Ng W.-L."/>
            <person name="Kazmierczak K.M."/>
            <person name="Andrzejewski T.M."/>
            <person name="Davidsen T.M."/>
            <person name="Wayne K.J."/>
            <person name="Tettelin H."/>
            <person name="Glass J.I."/>
            <person name="Rusch D."/>
            <person name="Podicherti R."/>
            <person name="Tsui H.-C.T."/>
            <person name="Winkler M.E."/>
        </authorList>
    </citation>
    <scope>NUCLEOTIDE SEQUENCE</scope>
</reference>
<dbReference type="InterPro" id="IPR002669">
    <property type="entry name" value="UreD"/>
</dbReference>
<evidence type="ECO:0008006" key="4">
    <source>
        <dbReference type="Google" id="ProtNLM"/>
    </source>
</evidence>
<dbReference type="EMBL" id="UINC01021403">
    <property type="protein sequence ID" value="SVA88881.1"/>
    <property type="molecule type" value="Genomic_DNA"/>
</dbReference>
<dbReference type="GO" id="GO:0016151">
    <property type="term" value="F:nickel cation binding"/>
    <property type="evidence" value="ECO:0007669"/>
    <property type="project" value="InterPro"/>
</dbReference>
<name>A0A381ZIS7_9ZZZZ</name>
<feature type="non-terminal residue" evidence="3">
    <location>
        <position position="277"/>
    </location>
</feature>
<dbReference type="PANTHER" id="PTHR33643:SF1">
    <property type="entry name" value="UREASE ACCESSORY PROTEIN D"/>
    <property type="match status" value="1"/>
</dbReference>
<sequence>MAARTSVGTVRQPGLGRITVAQTGGRSVVRSVYATSPLRLLTPKNHGHAAWIYSSSYGGGLVDGDAITIHVAVGTDSQAFLSTQSATKVYRSPRGTAVTLHADVKENGLLVCVPDAVVCYAGARYRQSQKINLASGAGLILLDWFTSGRRECGERWLFDEYLSHTAIHQDGHLMVHDALALRASDGELVTRLGRYDVMAVAVVIGQLLQGDVDRIMARVQDERVRRHADRIVTVAPVSSAGCVLRVGGQSIEDVEHTLRSLLHFVPRLLGDSPWARK</sequence>
<organism evidence="3">
    <name type="scientific">marine metagenome</name>
    <dbReference type="NCBI Taxonomy" id="408172"/>
    <lineage>
        <taxon>unclassified sequences</taxon>
        <taxon>metagenomes</taxon>
        <taxon>ecological metagenomes</taxon>
    </lineage>
</organism>
<evidence type="ECO:0000256" key="2">
    <source>
        <dbReference type="ARBA" id="ARBA00023186"/>
    </source>
</evidence>
<evidence type="ECO:0000313" key="3">
    <source>
        <dbReference type="EMBL" id="SVA88881.1"/>
    </source>
</evidence>
<evidence type="ECO:0000256" key="1">
    <source>
        <dbReference type="ARBA" id="ARBA00007177"/>
    </source>
</evidence>
<protein>
    <recommendedName>
        <fullName evidence="4">Urease accessory protein UreD</fullName>
    </recommendedName>
</protein>
<keyword evidence="2" id="KW-0143">Chaperone</keyword>
<dbReference type="AlphaFoldDB" id="A0A381ZIS7"/>
<dbReference type="PANTHER" id="PTHR33643">
    <property type="entry name" value="UREASE ACCESSORY PROTEIN D"/>
    <property type="match status" value="1"/>
</dbReference>
<dbReference type="Pfam" id="PF01774">
    <property type="entry name" value="UreD"/>
    <property type="match status" value="1"/>
</dbReference>